<name>A0A8S3K8L9_9BILA</name>
<feature type="non-terminal residue" evidence="1">
    <location>
        <position position="1"/>
    </location>
</feature>
<feature type="non-terminal residue" evidence="1">
    <location>
        <position position="144"/>
    </location>
</feature>
<dbReference type="AlphaFoldDB" id="A0A8S3K8L9"/>
<reference evidence="1" key="1">
    <citation type="submission" date="2021-02" db="EMBL/GenBank/DDBJ databases">
        <authorList>
            <person name="Nowell W R."/>
        </authorList>
    </citation>
    <scope>NUCLEOTIDE SEQUENCE</scope>
</reference>
<evidence type="ECO:0000313" key="3">
    <source>
        <dbReference type="Proteomes" id="UP000681720"/>
    </source>
</evidence>
<evidence type="ECO:0000313" key="2">
    <source>
        <dbReference type="EMBL" id="CAF5228508.1"/>
    </source>
</evidence>
<proteinExistence type="predicted"/>
<organism evidence="1 3">
    <name type="scientific">Rotaria magnacalcarata</name>
    <dbReference type="NCBI Taxonomy" id="392030"/>
    <lineage>
        <taxon>Eukaryota</taxon>
        <taxon>Metazoa</taxon>
        <taxon>Spiralia</taxon>
        <taxon>Gnathifera</taxon>
        <taxon>Rotifera</taxon>
        <taxon>Eurotatoria</taxon>
        <taxon>Bdelloidea</taxon>
        <taxon>Philodinida</taxon>
        <taxon>Philodinidae</taxon>
        <taxon>Rotaria</taxon>
    </lineage>
</organism>
<dbReference type="EMBL" id="CAJOBJ010382079">
    <property type="protein sequence ID" value="CAF5227778.1"/>
    <property type="molecule type" value="Genomic_DNA"/>
</dbReference>
<comment type="caution">
    <text evidence="1">The sequence shown here is derived from an EMBL/GenBank/DDBJ whole genome shotgun (WGS) entry which is preliminary data.</text>
</comment>
<accession>A0A8S3K8L9</accession>
<dbReference type="Proteomes" id="UP000676336">
    <property type="component" value="Unassembled WGS sequence"/>
</dbReference>
<sequence length="144" mass="16055">DVIIKQIDLAADRATERIQEILDMEYRIFTINNLYPDKVNEMKERLIKKDKEQQGEAPPPPITMTVVAPSIMQIDSTQKPDFKKLLKPISGSKSEALISKVDDSTSTVKPEILTSASLATPMMIPSSHKLTLYESLAAVDIQIT</sequence>
<dbReference type="EMBL" id="CAJOBI010366851">
    <property type="protein sequence ID" value="CAF5228508.1"/>
    <property type="molecule type" value="Genomic_DNA"/>
</dbReference>
<protein>
    <submittedName>
        <fullName evidence="1">Uncharacterized protein</fullName>
    </submittedName>
</protein>
<gene>
    <name evidence="1" type="ORF">GIL414_LOCUS87814</name>
    <name evidence="2" type="ORF">SMN809_LOCUS85791</name>
</gene>
<evidence type="ECO:0000313" key="1">
    <source>
        <dbReference type="EMBL" id="CAF5227778.1"/>
    </source>
</evidence>
<dbReference type="Proteomes" id="UP000681720">
    <property type="component" value="Unassembled WGS sequence"/>
</dbReference>